<dbReference type="InterPro" id="IPR043128">
    <property type="entry name" value="Rev_trsase/Diguanyl_cyclase"/>
</dbReference>
<organism evidence="2 3">
    <name type="scientific">Longivirga aurantiaca</name>
    <dbReference type="NCBI Taxonomy" id="1837743"/>
    <lineage>
        <taxon>Bacteria</taxon>
        <taxon>Bacillati</taxon>
        <taxon>Actinomycetota</taxon>
        <taxon>Actinomycetes</taxon>
        <taxon>Sporichthyales</taxon>
        <taxon>Sporichthyaceae</taxon>
        <taxon>Longivirga</taxon>
    </lineage>
</organism>
<dbReference type="InterPro" id="IPR000160">
    <property type="entry name" value="GGDEF_dom"/>
</dbReference>
<keyword evidence="2" id="KW-0548">Nucleotidyltransferase</keyword>
<evidence type="ECO:0000313" key="2">
    <source>
        <dbReference type="EMBL" id="MFC6238001.1"/>
    </source>
</evidence>
<dbReference type="EMBL" id="JBHSTI010000008">
    <property type="protein sequence ID" value="MFC6238001.1"/>
    <property type="molecule type" value="Genomic_DNA"/>
</dbReference>
<dbReference type="Proteomes" id="UP001596138">
    <property type="component" value="Unassembled WGS sequence"/>
</dbReference>
<feature type="domain" description="GGDEF" evidence="1">
    <location>
        <begin position="35"/>
        <end position="150"/>
    </location>
</feature>
<dbReference type="RefSeq" id="WP_386765815.1">
    <property type="nucleotide sequence ID" value="NZ_JBHSTI010000008.1"/>
</dbReference>
<gene>
    <name evidence="2" type="ORF">ACFQGU_08930</name>
</gene>
<evidence type="ECO:0000313" key="3">
    <source>
        <dbReference type="Proteomes" id="UP001596138"/>
    </source>
</evidence>
<accession>A0ABW1SZW3</accession>
<keyword evidence="2" id="KW-0808">Transferase</keyword>
<dbReference type="InterPro" id="IPR029787">
    <property type="entry name" value="Nucleotide_cyclase"/>
</dbReference>
<dbReference type="Pfam" id="PF00990">
    <property type="entry name" value="GGDEF"/>
    <property type="match status" value="1"/>
</dbReference>
<sequence length="150" mass="16178">MSPVHEVDPVTGVWSGRKLRQDGRAVAESAWSADRPVAVVFFEVRPVKHMRDDDSVRAGDEAIDGAVIAWQSALPFGAIMARSGRDEFIAVLPGLDVDAAVALNERVRTLTSSGWWPGYALWTSDLSTMGVVGAAHDDYLLATNRSPSLS</sequence>
<reference evidence="3" key="1">
    <citation type="journal article" date="2019" name="Int. J. Syst. Evol. Microbiol.">
        <title>The Global Catalogue of Microorganisms (GCM) 10K type strain sequencing project: providing services to taxonomists for standard genome sequencing and annotation.</title>
        <authorList>
            <consortium name="The Broad Institute Genomics Platform"/>
            <consortium name="The Broad Institute Genome Sequencing Center for Infectious Disease"/>
            <person name="Wu L."/>
            <person name="Ma J."/>
        </authorList>
    </citation>
    <scope>NUCLEOTIDE SEQUENCE [LARGE SCALE GENOMIC DNA]</scope>
    <source>
        <strain evidence="3">CGMCC 4.7317</strain>
    </source>
</reference>
<dbReference type="EC" id="2.7.7.65" evidence="2"/>
<protein>
    <submittedName>
        <fullName evidence="2">Diguanylate cyclase domain-containing protein</fullName>
        <ecNumber evidence="2">2.7.7.65</ecNumber>
    </submittedName>
</protein>
<evidence type="ECO:0000259" key="1">
    <source>
        <dbReference type="PROSITE" id="PS50887"/>
    </source>
</evidence>
<comment type="caution">
    <text evidence="2">The sequence shown here is derived from an EMBL/GenBank/DDBJ whole genome shotgun (WGS) entry which is preliminary data.</text>
</comment>
<dbReference type="GO" id="GO:0052621">
    <property type="term" value="F:diguanylate cyclase activity"/>
    <property type="evidence" value="ECO:0007669"/>
    <property type="project" value="UniProtKB-EC"/>
</dbReference>
<keyword evidence="3" id="KW-1185">Reference proteome</keyword>
<dbReference type="Gene3D" id="3.30.70.270">
    <property type="match status" value="1"/>
</dbReference>
<dbReference type="PROSITE" id="PS50887">
    <property type="entry name" value="GGDEF"/>
    <property type="match status" value="1"/>
</dbReference>
<dbReference type="SUPFAM" id="SSF55073">
    <property type="entry name" value="Nucleotide cyclase"/>
    <property type="match status" value="1"/>
</dbReference>
<proteinExistence type="predicted"/>
<name>A0ABW1SZW3_9ACTN</name>